<protein>
    <submittedName>
        <fullName evidence="1">Uncharacterized protein</fullName>
    </submittedName>
</protein>
<name>A0A1J4MT93_9CRYT</name>
<dbReference type="GeneID" id="92364819"/>
<sequence length="1030" mass="114782">MNFRGASLLPKIIFIFSVPWLLYSYKVYCTSWITDKNIKDLISEPFRINNAQFKKYLQSDMKEKLDDETFEVIKPRPASSLDKYEIKSLYDSLAQQVRVIVSSCPSMVFLKNEICKKHNNGNKNDGVTNFFYHDKLCDEYSPSLTAYSHSLTEPSYTDSGDVLVTMENEDIIIDNPNCGIVVVDGDVTICGDLTVANGQLNVLTSFDANQVFEMSSSHKYPKHSLKQCIIRKGLTIRGSLIVPFSNLYIIGNVSVGKNIYGMDIQIDLSSTVYTGLLYLYSTIYELEKDNINWNPFVLTPMLLQLQSQFCPSTFLKELIDNIGMKLSNSTLPELETPSSKGSIWSGSKLFVGNRGRLWVRGDIIAGEISIADGGFVYGTCGNLKTNVTDGLGIHIRDSGRLYMLNASVETSRLSIVRSSKMNILKGSIWVEKVLVLHTGSSLSVSDKLKFSFGLARDSSTVFAGSILVNYFEDQTILNNTLYNSSDLIRSNYNKVVSNIGNKTNSILGYFQILATSSIHISNELIVHGSLEVSQASEVLVQGKISLDNNLVISESSSLFIQGNSDKVRLDYTNCELNRDIHENLVHRINGSMLVTNSSKLAILNGGLLVNEYLDIINGELYISNGSLTVKESVIASKRGTLKISLGNIVIGSLKNENQIPNEKLPSFFVSDSQVLVGGSIIIYNGNIDVNTRGYLQVKCRLIVSSGNLGISLSSAIWIKGTNNSKSFIFTNEGLVSLQNSKFGNFTIAVNGNITLNSSDLYIGNGNVSVDSLILTTNSQFAVIQSQDTAELGNLKDEQEYSIFINVLLLQGYSNLQLLKKSYKLLVELGVMIDEFSILYCDYMQIKGDIFVDDGAIFSGKLLELVGYSTIACQDSARVYLQQINVHFDEVTAYNLIKEVNGTKVLPKKTIFVAENGASIYIHRSSYSCRYNDCIKRLHGIRTRESTLYIGESKPWNIPIKLFVQRVDSKGQLESDIVDPIAFLVRRNATYTNNIQDKQIIKNKGEQIRSGRVWNRNQSTKDVEFKPIQWQ</sequence>
<comment type="caution">
    <text evidence="1">The sequence shown here is derived from an EMBL/GenBank/DDBJ whole genome shotgun (WGS) entry which is preliminary data.</text>
</comment>
<dbReference type="EMBL" id="LRBS01000067">
    <property type="protein sequence ID" value="OII76236.1"/>
    <property type="molecule type" value="Genomic_DNA"/>
</dbReference>
<reference evidence="1 2" key="1">
    <citation type="submission" date="2016-10" db="EMBL/GenBank/DDBJ databases">
        <title>Reductive evolution of mitochondrial metabolism and differential evolution of invasion-related proteins in Cryptosporidium.</title>
        <authorList>
            <person name="Liu S."/>
            <person name="Roellig D.M."/>
            <person name="Guo Y."/>
            <person name="Li N."/>
            <person name="Frace M.A."/>
            <person name="Tang K."/>
            <person name="Zhang L."/>
            <person name="Feng Y."/>
            <person name="Xiao L."/>
        </authorList>
    </citation>
    <scope>NUCLEOTIDE SEQUENCE [LARGE SCALE GENOMIC DNA]</scope>
    <source>
        <strain evidence="1">30847</strain>
    </source>
</reference>
<keyword evidence="2" id="KW-1185">Reference proteome</keyword>
<organism evidence="1 2">
    <name type="scientific">Cryptosporidium andersoni</name>
    <dbReference type="NCBI Taxonomy" id="117008"/>
    <lineage>
        <taxon>Eukaryota</taxon>
        <taxon>Sar</taxon>
        <taxon>Alveolata</taxon>
        <taxon>Apicomplexa</taxon>
        <taxon>Conoidasida</taxon>
        <taxon>Coccidia</taxon>
        <taxon>Eucoccidiorida</taxon>
        <taxon>Eimeriorina</taxon>
        <taxon>Cryptosporidiidae</taxon>
        <taxon>Cryptosporidium</taxon>
    </lineage>
</organism>
<proteinExistence type="predicted"/>
<dbReference type="Proteomes" id="UP000186804">
    <property type="component" value="Unassembled WGS sequence"/>
</dbReference>
<dbReference type="VEuPathDB" id="CryptoDB:cand_006340"/>
<evidence type="ECO:0000313" key="1">
    <source>
        <dbReference type="EMBL" id="OII76236.1"/>
    </source>
</evidence>
<dbReference type="RefSeq" id="XP_067068082.1">
    <property type="nucleotide sequence ID" value="XM_067210875.1"/>
</dbReference>
<accession>A0A1J4MT93</accession>
<dbReference type="OrthoDB" id="339587at2759"/>
<evidence type="ECO:0000313" key="2">
    <source>
        <dbReference type="Proteomes" id="UP000186804"/>
    </source>
</evidence>
<dbReference type="AlphaFoldDB" id="A0A1J4MT93"/>
<gene>
    <name evidence="1" type="ORF">cand_006340</name>
</gene>